<protein>
    <submittedName>
        <fullName evidence="1">Uncharacterized protein</fullName>
    </submittedName>
</protein>
<keyword evidence="2" id="KW-1185">Reference proteome</keyword>
<evidence type="ECO:0000313" key="2">
    <source>
        <dbReference type="Proteomes" id="UP000799764"/>
    </source>
</evidence>
<dbReference type="Proteomes" id="UP000799764">
    <property type="component" value="Unassembled WGS sequence"/>
</dbReference>
<dbReference type="EMBL" id="MU001498">
    <property type="protein sequence ID" value="KAF2446618.1"/>
    <property type="molecule type" value="Genomic_DNA"/>
</dbReference>
<evidence type="ECO:0000313" key="1">
    <source>
        <dbReference type="EMBL" id="KAF2446618.1"/>
    </source>
</evidence>
<organism evidence="1 2">
    <name type="scientific">Karstenula rhodostoma CBS 690.94</name>
    <dbReference type="NCBI Taxonomy" id="1392251"/>
    <lineage>
        <taxon>Eukaryota</taxon>
        <taxon>Fungi</taxon>
        <taxon>Dikarya</taxon>
        <taxon>Ascomycota</taxon>
        <taxon>Pezizomycotina</taxon>
        <taxon>Dothideomycetes</taxon>
        <taxon>Pleosporomycetidae</taxon>
        <taxon>Pleosporales</taxon>
        <taxon>Massarineae</taxon>
        <taxon>Didymosphaeriaceae</taxon>
        <taxon>Karstenula</taxon>
    </lineage>
</organism>
<dbReference type="AlphaFoldDB" id="A0A9P4UEN2"/>
<reference evidence="1" key="1">
    <citation type="journal article" date="2020" name="Stud. Mycol.">
        <title>101 Dothideomycetes genomes: a test case for predicting lifestyles and emergence of pathogens.</title>
        <authorList>
            <person name="Haridas S."/>
            <person name="Albert R."/>
            <person name="Binder M."/>
            <person name="Bloem J."/>
            <person name="Labutti K."/>
            <person name="Salamov A."/>
            <person name="Andreopoulos B."/>
            <person name="Baker S."/>
            <person name="Barry K."/>
            <person name="Bills G."/>
            <person name="Bluhm B."/>
            <person name="Cannon C."/>
            <person name="Castanera R."/>
            <person name="Culley D."/>
            <person name="Daum C."/>
            <person name="Ezra D."/>
            <person name="Gonzalez J."/>
            <person name="Henrissat B."/>
            <person name="Kuo A."/>
            <person name="Liang C."/>
            <person name="Lipzen A."/>
            <person name="Lutzoni F."/>
            <person name="Magnuson J."/>
            <person name="Mondo S."/>
            <person name="Nolan M."/>
            <person name="Ohm R."/>
            <person name="Pangilinan J."/>
            <person name="Park H.-J."/>
            <person name="Ramirez L."/>
            <person name="Alfaro M."/>
            <person name="Sun H."/>
            <person name="Tritt A."/>
            <person name="Yoshinaga Y."/>
            <person name="Zwiers L.-H."/>
            <person name="Turgeon B."/>
            <person name="Goodwin S."/>
            <person name="Spatafora J."/>
            <person name="Crous P."/>
            <person name="Grigoriev I."/>
        </authorList>
    </citation>
    <scope>NUCLEOTIDE SEQUENCE</scope>
    <source>
        <strain evidence="1">CBS 690.94</strain>
    </source>
</reference>
<gene>
    <name evidence="1" type="ORF">P171DRAFT_262949</name>
</gene>
<sequence length="249" mass="27909">MFAWECPDFTPSPRQCNRLANLRDNPVQQSRWSPTMGFDCVSTFPRWDDFLGALHDTFHQLELKNNCLLWIDAGHYSWRTIFLTLSEMPDLGSCITFGSTPARAKSMLRWIWCSRPVLGECPFWLKGVPRASVFFIKARAAQYISSASQTCRITLSDMPATRSWSPTLRSCAHKRRGAGTSSKFGADRDPSIASYNALPTLAAAPCKAPDNFHRATALKSLTMADFSKGPTYWPSGDRSCLHGMGYPRP</sequence>
<comment type="caution">
    <text evidence="1">The sequence shown here is derived from an EMBL/GenBank/DDBJ whole genome shotgun (WGS) entry which is preliminary data.</text>
</comment>
<accession>A0A9P4UEN2</accession>
<proteinExistence type="predicted"/>
<name>A0A9P4UEN2_9PLEO</name>